<protein>
    <submittedName>
        <fullName evidence="8">CoA-substrate-specific enzyme activase</fullName>
    </submittedName>
</protein>
<feature type="domain" description="DUF2229" evidence="7">
    <location>
        <begin position="685"/>
        <end position="904"/>
    </location>
</feature>
<dbReference type="EMBL" id="APJX01000017">
    <property type="protein sequence ID" value="EMS77325.1"/>
    <property type="molecule type" value="Genomic_DNA"/>
</dbReference>
<name>S0FRJ5_9BACT</name>
<gene>
    <name evidence="8" type="ORF">Dpo_17c00290</name>
</gene>
<dbReference type="InterPro" id="IPR008275">
    <property type="entry name" value="CoA_E_activase_dom"/>
</dbReference>
<dbReference type="GO" id="GO:0046872">
    <property type="term" value="F:metal ion binding"/>
    <property type="evidence" value="ECO:0007669"/>
    <property type="project" value="UniProtKB-KW"/>
</dbReference>
<evidence type="ECO:0000313" key="8">
    <source>
        <dbReference type="EMBL" id="EMS77325.1"/>
    </source>
</evidence>
<dbReference type="InterPro" id="IPR043129">
    <property type="entry name" value="ATPase_NBD"/>
</dbReference>
<feature type="domain" description="ATPase BadF/BadG/BcrA/BcrD type" evidence="6">
    <location>
        <begin position="10"/>
        <end position="260"/>
    </location>
</feature>
<feature type="domain" description="ATPase BadF/BadG/BcrA/BcrD type" evidence="6">
    <location>
        <begin position="328"/>
        <end position="585"/>
    </location>
</feature>
<dbReference type="NCBIfam" id="TIGR00241">
    <property type="entry name" value="CoA_E_activ"/>
    <property type="match status" value="1"/>
</dbReference>
<dbReference type="InterPro" id="IPR002731">
    <property type="entry name" value="ATPase_BadF"/>
</dbReference>
<accession>S0FRJ5</accession>
<dbReference type="Proteomes" id="UP000014216">
    <property type="component" value="Unassembled WGS sequence"/>
</dbReference>
<evidence type="ECO:0000256" key="4">
    <source>
        <dbReference type="ARBA" id="ARBA00023014"/>
    </source>
</evidence>
<keyword evidence="4" id="KW-0411">Iron-sulfur</keyword>
<evidence type="ECO:0000259" key="6">
    <source>
        <dbReference type="Pfam" id="PF01869"/>
    </source>
</evidence>
<evidence type="ECO:0000256" key="2">
    <source>
        <dbReference type="ARBA" id="ARBA00022723"/>
    </source>
</evidence>
<reference evidence="8 9" key="1">
    <citation type="journal article" date="2013" name="Genome Announc.">
        <title>Draft Genome Sequence of Desulfotignum phosphitoxidans DSM 13687 Strain FiPS-3.</title>
        <authorList>
            <person name="Poehlein A."/>
            <person name="Daniel R."/>
            <person name="Simeonova D.D."/>
        </authorList>
    </citation>
    <scope>NUCLEOTIDE SEQUENCE [LARGE SCALE GENOMIC DNA]</scope>
    <source>
        <strain evidence="8 9">DSM 13687</strain>
    </source>
</reference>
<dbReference type="RefSeq" id="WP_006968694.1">
    <property type="nucleotide sequence ID" value="NZ_APJX01000017.1"/>
</dbReference>
<dbReference type="Gene3D" id="3.30.420.40">
    <property type="match status" value="4"/>
</dbReference>
<dbReference type="PANTHER" id="PTHR32329">
    <property type="entry name" value="BIFUNCTIONAL PROTEIN [INCLUDES 2-HYDROXYACYL-COA DEHYDRATASE (N-TER) AND ITS ACTIVATOR DOMAIN (C_TERM)-RELATED"/>
    <property type="match status" value="1"/>
</dbReference>
<dbReference type="CDD" id="cd24034">
    <property type="entry name" value="ASKHA_NBD_O66634-like_rpt1"/>
    <property type="match status" value="1"/>
</dbReference>
<dbReference type="OrthoDB" id="9177882at2"/>
<dbReference type="PANTHER" id="PTHR32329:SF4">
    <property type="entry name" value="ACTIVATOR OF 2-HYDROXYACYL-COA DEHYDRATASE"/>
    <property type="match status" value="1"/>
</dbReference>
<dbReference type="CDD" id="cd24035">
    <property type="entry name" value="ASKHA_NBD_O66634-like_rpt2"/>
    <property type="match status" value="1"/>
</dbReference>
<proteinExistence type="predicted"/>
<keyword evidence="2" id="KW-0479">Metal-binding</keyword>
<feature type="region of interest" description="Disordered" evidence="5">
    <location>
        <begin position="997"/>
        <end position="1018"/>
    </location>
</feature>
<comment type="caution">
    <text evidence="8">The sequence shown here is derived from an EMBL/GenBank/DDBJ whole genome shotgun (WGS) entry which is preliminary data.</text>
</comment>
<evidence type="ECO:0000256" key="3">
    <source>
        <dbReference type="ARBA" id="ARBA00023004"/>
    </source>
</evidence>
<sequence length="1432" mass="159449">MKQNNTYLAGLDIGSTTAKLVLVDGAGQSVFSRYQRHYARIMDTVSVFLNEVLEDLGNCRIQLAVTGSAGMGMSREMDLPFVQEVIATHEVVRHLYPKVRTVVDIGGEDSKMIFLSSDRPPDIRMNGSCAGGTGAFIDQLAALLNCSPGDLNALARQHIQVYPIASRCGVFAKTDVQNLLSRNVPVPDIAASVFHAVAIQCLNTLARGYDIRPKLLLCGGVFTFLPELVKAFLNVLDLPVSDTVIPDTPALLPAIGAAMFSRQQDTGFFVSDLLKAMAINQARSHTQNNRLAPLFSRKTDRENWEQNRRQIQIPRMALSEYPSSECFVGVDSGSTTTKIIALGTNNQVLFSWYRNNDGNPIQAVVRGLAALRDEIMAHRPNLVITGTAVTGYGEDLIRTAFGMDMGLVETIAHFEAARHMDPDVSFILDIGGQDMKAIFIRNGAICRIELNEACSSGCGSFIETFAGSLGYRVNAFADLAMEAESPCDLGTRCTVFMNSRVKQALRENAKVADISAGLSFAVVKNCLFKVLKLIDTKQMGTHIVLQGGAGKNPSIVRALEILAEVRVTHSDMPEMMGAFGAALAARNWVEKKKDSFTPSFSAIHHLETIADFSTRQIVCHGCENACAVTRFIFSNGRSFYSGNRCEKIFGSKGRDLSEKGFDFAEFKYRLLFDRNLSPHTHPRWTVGIPRCLNFYENFAFWHAFFIHCGINVVLSGPSTMAMSDTAKGSIMSDNICFPAKLANAHVLDLVHKGVDRIFYPLVMYEYDEFQKVVNTFNCPIVSSYTDVIDSSLDLNSRKGIPLDKPVITFKDETLLTRACVAYLRPLGIAGSRIKAAVKKGLAAHQTYKNTIREKGVMMVRQAKQSRRLLVVLCGRPYHIDPLINQKIPRILTDFGVDFITEDAVPDTGNAAFDTLQVLTQWAYPNRLYHAASWVARQPDHIQMIQLNSFGCGPDAVAIEENRQILETGGKNQTLVKVDDISSTGSVRLRIRSMVASLKRQNSPHRPGQEVRRTTPHFEKKDRKRRIIAPFFADNYSAYLPPVFETAGYRLEILPPPDRVSVETGLRYAGNDICYPAVLVTGDIIKALKTGRYDPETIAVGITQTGGQCRASSYLSLIRKAMVAAGFEQIPVISVTSAQGLTHQPGFDINWLKLLKLLFVTTMYADCIAKMYYATAVREVQAGTSRRLRQKYIAAAHPCILTRDYDRFFSLLDAAVSEFNRVEIDDQVAGKIGIVGEIYIKYNAFGNQFLTEFLMENRVEPVIPPILDYFIQDFVNYRENIRAHIRHRKLTDILGQFIETFLNTFHKKINHRFSAFRFYTPFHDIRKVADKAGKILSLVNQFGEGWLIPGEIACLAEDGVTHVVSVQPFGCIANHIVSKGVEKRIKALYPDMNLLYLDFDAGTSEVNVRNRLHFMVESVKARFEDQHHRSVLT</sequence>
<dbReference type="Pfam" id="PF09989">
    <property type="entry name" value="DUF2229"/>
    <property type="match status" value="1"/>
</dbReference>
<evidence type="ECO:0000313" key="9">
    <source>
        <dbReference type="Proteomes" id="UP000014216"/>
    </source>
</evidence>
<comment type="cofactor">
    <cofactor evidence="1">
        <name>[4Fe-4S] cluster</name>
        <dbReference type="ChEBI" id="CHEBI:49883"/>
    </cofactor>
</comment>
<keyword evidence="3" id="KW-0408">Iron</keyword>
<keyword evidence="9" id="KW-1185">Reference proteome</keyword>
<evidence type="ECO:0000256" key="1">
    <source>
        <dbReference type="ARBA" id="ARBA00001966"/>
    </source>
</evidence>
<dbReference type="SUPFAM" id="SSF53067">
    <property type="entry name" value="Actin-like ATPase domain"/>
    <property type="match status" value="2"/>
</dbReference>
<dbReference type="GO" id="GO:0051536">
    <property type="term" value="F:iron-sulfur cluster binding"/>
    <property type="evidence" value="ECO:0007669"/>
    <property type="project" value="UniProtKB-KW"/>
</dbReference>
<evidence type="ECO:0000259" key="7">
    <source>
        <dbReference type="Pfam" id="PF09989"/>
    </source>
</evidence>
<dbReference type="InterPro" id="IPR051805">
    <property type="entry name" value="Dehydratase_Activator_Redct"/>
</dbReference>
<organism evidence="8 9">
    <name type="scientific">Desulfotignum phosphitoxidans DSM 13687</name>
    <dbReference type="NCBI Taxonomy" id="1286635"/>
    <lineage>
        <taxon>Bacteria</taxon>
        <taxon>Pseudomonadati</taxon>
        <taxon>Thermodesulfobacteriota</taxon>
        <taxon>Desulfobacteria</taxon>
        <taxon>Desulfobacterales</taxon>
        <taxon>Desulfobacteraceae</taxon>
        <taxon>Desulfotignum</taxon>
    </lineage>
</organism>
<dbReference type="InterPro" id="IPR018709">
    <property type="entry name" value="CoA_activase_DUF2229"/>
</dbReference>
<dbReference type="PATRIC" id="fig|1286635.3.peg.4743"/>
<dbReference type="Pfam" id="PF01869">
    <property type="entry name" value="BcrAD_BadFG"/>
    <property type="match status" value="2"/>
</dbReference>
<evidence type="ECO:0000256" key="5">
    <source>
        <dbReference type="SAM" id="MobiDB-lite"/>
    </source>
</evidence>
<feature type="compositionally biased region" description="Basic and acidic residues" evidence="5">
    <location>
        <begin position="1006"/>
        <end position="1018"/>
    </location>
</feature>